<dbReference type="InterPro" id="IPR044878">
    <property type="entry name" value="UbiA_sf"/>
</dbReference>
<feature type="transmembrane region" description="Helical" evidence="7">
    <location>
        <begin position="29"/>
        <end position="49"/>
    </location>
</feature>
<protein>
    <submittedName>
        <fullName evidence="8">Bacteriochlorophyll/chlorophyll a synthase</fullName>
    </submittedName>
</protein>
<evidence type="ECO:0000256" key="6">
    <source>
        <dbReference type="ARBA" id="ARBA00023171"/>
    </source>
</evidence>
<evidence type="ECO:0000313" key="8">
    <source>
        <dbReference type="EMBL" id="OAS24095.1"/>
    </source>
</evidence>
<feature type="transmembrane region" description="Helical" evidence="7">
    <location>
        <begin position="181"/>
        <end position="202"/>
    </location>
</feature>
<feature type="transmembrane region" description="Helical" evidence="7">
    <location>
        <begin position="123"/>
        <end position="139"/>
    </location>
</feature>
<dbReference type="Proteomes" id="UP000078316">
    <property type="component" value="Unassembled WGS sequence"/>
</dbReference>
<dbReference type="NCBIfam" id="NF005742">
    <property type="entry name" value="PRK07566.1"/>
    <property type="match status" value="1"/>
</dbReference>
<keyword evidence="4 7" id="KW-1133">Transmembrane helix</keyword>
<comment type="caution">
    <text evidence="8">The sequence shown here is derived from an EMBL/GenBank/DDBJ whole genome shotgun (WGS) entry which is preliminary data.</text>
</comment>
<dbReference type="NCBIfam" id="TIGR01476">
    <property type="entry name" value="chlor_syn_BchG"/>
    <property type="match status" value="1"/>
</dbReference>
<dbReference type="Gene3D" id="1.20.120.1780">
    <property type="entry name" value="UbiA prenyltransferase"/>
    <property type="match status" value="1"/>
</dbReference>
<dbReference type="OrthoDB" id="8559716at2"/>
<keyword evidence="3 7" id="KW-0812">Transmembrane</keyword>
<feature type="transmembrane region" description="Helical" evidence="7">
    <location>
        <begin position="151"/>
        <end position="175"/>
    </location>
</feature>
<accession>A0A179S9M4</accession>
<dbReference type="STRING" id="427683.A5481_15140"/>
<dbReference type="GO" id="GO:0015995">
    <property type="term" value="P:chlorophyll biosynthetic process"/>
    <property type="evidence" value="ECO:0007669"/>
    <property type="project" value="UniProtKB-KW"/>
</dbReference>
<feature type="transmembrane region" description="Helical" evidence="7">
    <location>
        <begin position="278"/>
        <end position="299"/>
    </location>
</feature>
<gene>
    <name evidence="8" type="ORF">A5481_15140</name>
</gene>
<dbReference type="PANTHER" id="PTHR42723:SF1">
    <property type="entry name" value="CHLOROPHYLL SYNTHASE, CHLOROPLASTIC"/>
    <property type="match status" value="1"/>
</dbReference>
<sequence length="304" mass="32001">MTTEPLTKPLIAPPAVPAPRALLELLKPITWFAPMWAFACGVVSSGVAVGGRWPLVAAGILLAGPLVCATSQAANDWFDRHVDAINEPHRPIPSGRIPGRWGLYVALAWTLLSLAVASRLGPWVLGAALVGLSLAWLYSAPPVRLKRDGWWGNAACGLAYEGLPWFTGAAVMGSALPEGRIILVALLYSLGAHGIMTLNDFKSMEGDRRTGIRSLPVRLGARSAARLACLVMAAPQAVVVLLLAAWGAPWQAGLVAALLAGQALLMRRFLADPHGRAAWYNGTGTLLYVLGMLAAAFALRGGLA</sequence>
<dbReference type="EMBL" id="LWHQ01000027">
    <property type="protein sequence ID" value="OAS24095.1"/>
    <property type="molecule type" value="Genomic_DNA"/>
</dbReference>
<dbReference type="PANTHER" id="PTHR42723">
    <property type="entry name" value="CHLOROPHYLL SYNTHASE"/>
    <property type="match status" value="1"/>
</dbReference>
<proteinExistence type="predicted"/>
<dbReference type="Pfam" id="PF01040">
    <property type="entry name" value="UbiA"/>
    <property type="match status" value="1"/>
</dbReference>
<dbReference type="InterPro" id="IPR006372">
    <property type="entry name" value="Chl_synth"/>
</dbReference>
<evidence type="ECO:0000313" key="9">
    <source>
        <dbReference type="Proteomes" id="UP000078316"/>
    </source>
</evidence>
<comment type="subcellular location">
    <subcellularLocation>
        <location evidence="1">Membrane</location>
        <topology evidence="1">Multi-pass membrane protein</topology>
    </subcellularLocation>
</comment>
<evidence type="ECO:0000256" key="7">
    <source>
        <dbReference type="SAM" id="Phobius"/>
    </source>
</evidence>
<dbReference type="RefSeq" id="WP_048432779.1">
    <property type="nucleotide sequence ID" value="NZ_LWHQ01000027.1"/>
</dbReference>
<reference evidence="8 9" key="1">
    <citation type="submission" date="2016-04" db="EMBL/GenBank/DDBJ databases">
        <authorList>
            <person name="Evans L.H."/>
            <person name="Alamgir A."/>
            <person name="Owens N."/>
            <person name="Weber N.D."/>
            <person name="Virtaneva K."/>
            <person name="Barbian K."/>
            <person name="Babar A."/>
            <person name="Rosenke K."/>
        </authorList>
    </citation>
    <scope>NUCLEOTIDE SEQUENCE [LARGE SCALE GENOMIC DNA]</scope>
    <source>
        <strain evidence="8 9">PMB02</strain>
    </source>
</reference>
<dbReference type="InterPro" id="IPR050475">
    <property type="entry name" value="Prenyltransferase_related"/>
</dbReference>
<feature type="transmembrane region" description="Helical" evidence="7">
    <location>
        <begin position="55"/>
        <end position="78"/>
    </location>
</feature>
<feature type="transmembrane region" description="Helical" evidence="7">
    <location>
        <begin position="250"/>
        <end position="266"/>
    </location>
</feature>
<dbReference type="Gene3D" id="1.10.357.140">
    <property type="entry name" value="UbiA prenyltransferase"/>
    <property type="match status" value="1"/>
</dbReference>
<keyword evidence="2" id="KW-1003">Cell membrane</keyword>
<evidence type="ECO:0000256" key="3">
    <source>
        <dbReference type="ARBA" id="ARBA00022692"/>
    </source>
</evidence>
<keyword evidence="5 7" id="KW-0472">Membrane</keyword>
<name>A0A179S9M4_9HYPH</name>
<dbReference type="GO" id="GO:0016765">
    <property type="term" value="F:transferase activity, transferring alkyl or aryl (other than methyl) groups"/>
    <property type="evidence" value="ECO:0007669"/>
    <property type="project" value="InterPro"/>
</dbReference>
<keyword evidence="6" id="KW-0149">Chlorophyll biosynthesis</keyword>
<organism evidence="8 9">
    <name type="scientific">Methylobacterium platani</name>
    <dbReference type="NCBI Taxonomy" id="427683"/>
    <lineage>
        <taxon>Bacteria</taxon>
        <taxon>Pseudomonadati</taxon>
        <taxon>Pseudomonadota</taxon>
        <taxon>Alphaproteobacteria</taxon>
        <taxon>Hyphomicrobiales</taxon>
        <taxon>Methylobacteriaceae</taxon>
        <taxon>Methylobacterium</taxon>
    </lineage>
</organism>
<evidence type="ECO:0000256" key="2">
    <source>
        <dbReference type="ARBA" id="ARBA00022475"/>
    </source>
</evidence>
<dbReference type="CDD" id="cd13958">
    <property type="entry name" value="PT_UbiA_chlorophyll"/>
    <property type="match status" value="1"/>
</dbReference>
<evidence type="ECO:0000256" key="5">
    <source>
        <dbReference type="ARBA" id="ARBA00023136"/>
    </source>
</evidence>
<evidence type="ECO:0000256" key="1">
    <source>
        <dbReference type="ARBA" id="ARBA00004141"/>
    </source>
</evidence>
<dbReference type="InterPro" id="IPR000537">
    <property type="entry name" value="UbiA_prenyltransferase"/>
</dbReference>
<dbReference type="GO" id="GO:0016020">
    <property type="term" value="C:membrane"/>
    <property type="evidence" value="ECO:0007669"/>
    <property type="project" value="UniProtKB-SubCell"/>
</dbReference>
<feature type="transmembrane region" description="Helical" evidence="7">
    <location>
        <begin position="223"/>
        <end position="244"/>
    </location>
</feature>
<evidence type="ECO:0000256" key="4">
    <source>
        <dbReference type="ARBA" id="ARBA00022989"/>
    </source>
</evidence>
<dbReference type="AlphaFoldDB" id="A0A179S9M4"/>